<reference evidence="7" key="1">
    <citation type="submission" date="2017-04" db="EMBL/GenBank/DDBJ databases">
        <title>Function of individual gut microbiota members based on whole genome sequencing of pure cultures obtained from chicken caecum.</title>
        <authorList>
            <person name="Medvecky M."/>
            <person name="Cejkova D."/>
            <person name="Polansky O."/>
            <person name="Karasova D."/>
            <person name="Kubasova T."/>
            <person name="Cizek A."/>
            <person name="Rychlik I."/>
        </authorList>
    </citation>
    <scope>NUCLEOTIDE SEQUENCE [LARGE SCALE GENOMIC DNA]</scope>
    <source>
        <strain evidence="7">An75</strain>
    </source>
</reference>
<dbReference type="Proteomes" id="UP000195455">
    <property type="component" value="Unassembled WGS sequence"/>
</dbReference>
<comment type="similarity">
    <text evidence="1">Belongs to the peptidase S1C family.</text>
</comment>
<evidence type="ECO:0000256" key="2">
    <source>
        <dbReference type="ARBA" id="ARBA00022670"/>
    </source>
</evidence>
<feature type="transmembrane region" description="Helical" evidence="4">
    <location>
        <begin position="45"/>
        <end position="65"/>
    </location>
</feature>
<dbReference type="InterPro" id="IPR051201">
    <property type="entry name" value="Chloro_Bact_Ser_Proteases"/>
</dbReference>
<dbReference type="EMBL" id="NFHM01000025">
    <property type="protein sequence ID" value="OUN40966.1"/>
    <property type="molecule type" value="Genomic_DNA"/>
</dbReference>
<dbReference type="InterPro" id="IPR043504">
    <property type="entry name" value="Peptidase_S1_PA_chymotrypsin"/>
</dbReference>
<name>A0A1Y3TWM7_9FIRM</name>
<dbReference type="Gene3D" id="2.40.10.10">
    <property type="entry name" value="Trypsin-like serine proteases"/>
    <property type="match status" value="2"/>
</dbReference>
<dbReference type="InterPro" id="IPR009003">
    <property type="entry name" value="Peptidase_S1_PA"/>
</dbReference>
<dbReference type="InterPro" id="IPR036582">
    <property type="entry name" value="Mao_N_sf"/>
</dbReference>
<feature type="transmembrane region" description="Helical" evidence="4">
    <location>
        <begin position="77"/>
        <end position="97"/>
    </location>
</feature>
<keyword evidence="3" id="KW-0378">Hydrolase</keyword>
<dbReference type="Gene3D" id="3.30.457.10">
    <property type="entry name" value="Copper amine oxidase-like, N-terminal domain"/>
    <property type="match status" value="1"/>
</dbReference>
<evidence type="ECO:0000256" key="4">
    <source>
        <dbReference type="SAM" id="Phobius"/>
    </source>
</evidence>
<dbReference type="InterPro" id="IPR012854">
    <property type="entry name" value="Cu_amine_oxidase-like_N"/>
</dbReference>
<keyword evidence="4" id="KW-1133">Transmembrane helix</keyword>
<organism evidence="6 7">
    <name type="scientific">Anaerotignum lactatifermentans</name>
    <dbReference type="NCBI Taxonomy" id="160404"/>
    <lineage>
        <taxon>Bacteria</taxon>
        <taxon>Bacillati</taxon>
        <taxon>Bacillota</taxon>
        <taxon>Clostridia</taxon>
        <taxon>Lachnospirales</taxon>
        <taxon>Anaerotignaceae</taxon>
        <taxon>Anaerotignum</taxon>
    </lineage>
</organism>
<feature type="domain" description="Copper amine oxidase-like N-terminal" evidence="5">
    <location>
        <begin position="104"/>
        <end position="210"/>
    </location>
</feature>
<evidence type="ECO:0000313" key="7">
    <source>
        <dbReference type="Proteomes" id="UP000195455"/>
    </source>
</evidence>
<dbReference type="GO" id="GO:0004252">
    <property type="term" value="F:serine-type endopeptidase activity"/>
    <property type="evidence" value="ECO:0007669"/>
    <property type="project" value="InterPro"/>
</dbReference>
<sequence length="495" mass="54647">MGYTLLNPSSVNILSNIFFPPVCFLRVTAYHILSRKATTPIWKDFTFSLQFLLFSFLFPVLCYTEKHKKGCDSLRKIKYSILLGLLLLLWSTVPAFAKDVTVQLDGNVLSCLHDPVIENDRVLVPMRDIMEPLGYEVVWNEKDCSIVAKDADTNMYLTINNAYATVNNTQVVLDAAPRIIDDITMVPLRFVADYSGASVTWDPKTYTVSIERGGAPSTPEYTTADSVVYIQTNKIQGSGIVLSEDGLIATNFHVIENASTAQIIFNDGTIYAGGITVVGLDPQADIALLQIDKQGLHPVTPSYTITAGEKVTAIGSPKGKRNVSSTGTVNGYTDDIISMTAPIAHGSSGGGLFNAAGQVIGMCSSYSENQYFAIPIEKVLAVHRTMNLPISGMKNYVYQPSAPRNITYTTENGYTYFIWEPVYDADYYYIYIASEEGGNYQQVKNTTLNNNQWYWNYPHAFGISMTNNQGFYIRIATVRDGVVCGTSNPIYVPAK</sequence>
<gene>
    <name evidence="6" type="ORF">B5G26_13050</name>
</gene>
<dbReference type="PANTHER" id="PTHR43343:SF3">
    <property type="entry name" value="PROTEASE DO-LIKE 8, CHLOROPLASTIC"/>
    <property type="match status" value="1"/>
</dbReference>
<feature type="transmembrane region" description="Helical" evidence="4">
    <location>
        <begin position="12"/>
        <end position="33"/>
    </location>
</feature>
<accession>A0A1Y3TWM7</accession>
<evidence type="ECO:0000259" key="5">
    <source>
        <dbReference type="Pfam" id="PF07833"/>
    </source>
</evidence>
<dbReference type="PANTHER" id="PTHR43343">
    <property type="entry name" value="PEPTIDASE S12"/>
    <property type="match status" value="1"/>
</dbReference>
<protein>
    <recommendedName>
        <fullName evidence="5">Copper amine oxidase-like N-terminal domain-containing protein</fullName>
    </recommendedName>
</protein>
<keyword evidence="4" id="KW-0472">Membrane</keyword>
<dbReference type="GO" id="GO:0006508">
    <property type="term" value="P:proteolysis"/>
    <property type="evidence" value="ECO:0007669"/>
    <property type="project" value="UniProtKB-KW"/>
</dbReference>
<evidence type="ECO:0000256" key="1">
    <source>
        <dbReference type="ARBA" id="ARBA00010541"/>
    </source>
</evidence>
<dbReference type="Pfam" id="PF07833">
    <property type="entry name" value="Cu_amine_oxidN1"/>
    <property type="match status" value="1"/>
</dbReference>
<dbReference type="AlphaFoldDB" id="A0A1Y3TWM7"/>
<keyword evidence="4" id="KW-0812">Transmembrane</keyword>
<dbReference type="SUPFAM" id="SSF55383">
    <property type="entry name" value="Copper amine oxidase, domain N"/>
    <property type="match status" value="1"/>
</dbReference>
<evidence type="ECO:0000313" key="6">
    <source>
        <dbReference type="EMBL" id="OUN40966.1"/>
    </source>
</evidence>
<dbReference type="PRINTS" id="PR00834">
    <property type="entry name" value="PROTEASES2C"/>
</dbReference>
<keyword evidence="2" id="KW-0645">Protease</keyword>
<comment type="caution">
    <text evidence="6">The sequence shown here is derived from an EMBL/GenBank/DDBJ whole genome shotgun (WGS) entry which is preliminary data.</text>
</comment>
<dbReference type="InterPro" id="IPR001940">
    <property type="entry name" value="Peptidase_S1C"/>
</dbReference>
<evidence type="ECO:0000256" key="3">
    <source>
        <dbReference type="ARBA" id="ARBA00022801"/>
    </source>
</evidence>
<dbReference type="Pfam" id="PF13365">
    <property type="entry name" value="Trypsin_2"/>
    <property type="match status" value="1"/>
</dbReference>
<dbReference type="SUPFAM" id="SSF50494">
    <property type="entry name" value="Trypsin-like serine proteases"/>
    <property type="match status" value="1"/>
</dbReference>
<proteinExistence type="inferred from homology"/>